<gene>
    <name evidence="1" type="ORF">H7T88_18860</name>
</gene>
<dbReference type="RefSeq" id="WP_221789807.1">
    <property type="nucleotide sequence ID" value="NZ_JACLIC010000031.1"/>
</dbReference>
<comment type="caution">
    <text evidence="1">The sequence shown here is derived from an EMBL/GenBank/DDBJ whole genome shotgun (WGS) entry which is preliminary data.</text>
</comment>
<keyword evidence="2" id="KW-1185">Reference proteome</keyword>
<name>A0ABS7KMG9_9BACL</name>
<evidence type="ECO:0000313" key="2">
    <source>
        <dbReference type="Proteomes" id="UP000706031"/>
    </source>
</evidence>
<dbReference type="Proteomes" id="UP000706031">
    <property type="component" value="Unassembled WGS sequence"/>
</dbReference>
<dbReference type="EMBL" id="JACLIC010000031">
    <property type="protein sequence ID" value="MBY0205289.1"/>
    <property type="molecule type" value="Genomic_DNA"/>
</dbReference>
<accession>A0ABS7KMG9</accession>
<organism evidence="1 2">
    <name type="scientific">Paenibacillus cucumis</name>
    <name type="common">ex Kampfer et al. 2016</name>
    <dbReference type="NCBI Taxonomy" id="1776858"/>
    <lineage>
        <taxon>Bacteria</taxon>
        <taxon>Bacillati</taxon>
        <taxon>Bacillota</taxon>
        <taxon>Bacilli</taxon>
        <taxon>Bacillales</taxon>
        <taxon>Paenibacillaceae</taxon>
        <taxon>Paenibacillus</taxon>
    </lineage>
</organism>
<evidence type="ECO:0000313" key="1">
    <source>
        <dbReference type="EMBL" id="MBY0205289.1"/>
    </source>
</evidence>
<proteinExistence type="predicted"/>
<protein>
    <submittedName>
        <fullName evidence="1">Uncharacterized protein</fullName>
    </submittedName>
</protein>
<sequence>MSQLELIDKSIISKPSTDWIGADDKVLAMQKHPNFAVGELISYKVVPSIYDSTKVLVYDCISKDRGKKKNPYHYGNIHHTLTGGLYDAIEREYQLGNPGWWMINKPLKDPHSQWRPWIWKNDEVKKEFMEWHADHFYGWTKEKWKDKGHTWKREDRQIEQAAEPVPVIEKEAIEQLTLF</sequence>
<reference evidence="1 2" key="1">
    <citation type="submission" date="2020-08" db="EMBL/GenBank/DDBJ databases">
        <title>Fungal Genomes of the International Space Station.</title>
        <authorList>
            <person name="Seuylemezian A."/>
            <person name="Singh N.K."/>
            <person name="Wood J."/>
            <person name="Venkateswaran K."/>
        </authorList>
    </citation>
    <scope>NUCLEOTIDE SEQUENCE [LARGE SCALE GENOMIC DNA]</scope>
    <source>
        <strain evidence="1 2">S/N-304-OC-R4</strain>
    </source>
</reference>